<proteinExistence type="predicted"/>
<gene>
    <name evidence="1" type="primary">DOT5</name>
    <name evidence="1" type="ORF">H2199_004910</name>
</gene>
<keyword evidence="2" id="KW-1185">Reference proteome</keyword>
<evidence type="ECO:0000313" key="1">
    <source>
        <dbReference type="EMBL" id="KAJ9642529.1"/>
    </source>
</evidence>
<protein>
    <submittedName>
        <fullName evidence="1">Thioredoxin peroxidase dot5</fullName>
        <ecNumber evidence="1">1.11.1.24</ecNumber>
    </submittedName>
</protein>
<evidence type="ECO:0000313" key="2">
    <source>
        <dbReference type="Proteomes" id="UP001172680"/>
    </source>
</evidence>
<dbReference type="Proteomes" id="UP001172680">
    <property type="component" value="Unassembled WGS sequence"/>
</dbReference>
<reference evidence="1" key="1">
    <citation type="submission" date="2022-10" db="EMBL/GenBank/DDBJ databases">
        <title>Culturing micro-colonial fungi from biological soil crusts in the Mojave desert and describing Neophaeococcomyces mojavensis, and introducing the new genera and species Taxawa tesnikishii.</title>
        <authorList>
            <person name="Kurbessoian T."/>
            <person name="Stajich J.E."/>
        </authorList>
    </citation>
    <scope>NUCLEOTIDE SEQUENCE</scope>
    <source>
        <strain evidence="1">JES_115</strain>
    </source>
</reference>
<keyword evidence="1" id="KW-0560">Oxidoreductase</keyword>
<accession>A0ACC2Z599</accession>
<dbReference type="EMBL" id="JAPDRP010000013">
    <property type="protein sequence ID" value="KAJ9642529.1"/>
    <property type="molecule type" value="Genomic_DNA"/>
</dbReference>
<organism evidence="1 2">
    <name type="scientific">Coniosporium tulheliwenetii</name>
    <dbReference type="NCBI Taxonomy" id="3383036"/>
    <lineage>
        <taxon>Eukaryota</taxon>
        <taxon>Fungi</taxon>
        <taxon>Dikarya</taxon>
        <taxon>Ascomycota</taxon>
        <taxon>Pezizomycotina</taxon>
        <taxon>Dothideomycetes</taxon>
        <taxon>Dothideomycetes incertae sedis</taxon>
        <taxon>Coniosporium</taxon>
    </lineage>
</organism>
<name>A0ACC2Z599_9PEZI</name>
<comment type="caution">
    <text evidence="1">The sequence shown here is derived from an EMBL/GenBank/DDBJ whole genome shotgun (WGS) entry which is preliminary data.</text>
</comment>
<dbReference type="EC" id="1.11.1.24" evidence="1"/>
<keyword evidence="1" id="KW-0575">Peroxidase</keyword>
<sequence length="297" mass="30190">MVELRKRKTPPPAAEKATKKKSAAPAKGSGANTKAPKAAKGKAAAAAPAAEPVEETLPDAPPADAPAEAPAETKVDDVETHADANGAEAAPAESAAPAALKPSGGVPAAGATIDLEGFGGEVETNDGAKTTLKQLVEQSKAGVVLFTYPKASTPGCTTQVCLFRDAYIPLTATGLAIYGLSTDTPKANTTFKTKQNLPYPLLCDPKAVLIKAIGMHKPPKSTKRGVFVVAKDGKVLAVEGGGPAATVEVVKKVVEDMGGSKADEGIKKAEERAKEEGDKEMADTAGDVADTAEALDK</sequence>